<evidence type="ECO:0000259" key="7">
    <source>
        <dbReference type="PROSITE" id="PS50885"/>
    </source>
</evidence>
<dbReference type="AlphaFoldDB" id="A0A2T3NFY2"/>
<dbReference type="PANTHER" id="PTHR32089">
    <property type="entry name" value="METHYL-ACCEPTING CHEMOTAXIS PROTEIN MCPB"/>
    <property type="match status" value="1"/>
</dbReference>
<reference evidence="8 9" key="1">
    <citation type="submission" date="2018-03" db="EMBL/GenBank/DDBJ databases">
        <title>Whole genome sequencing of Histamine producing bacteria.</title>
        <authorList>
            <person name="Butler K."/>
        </authorList>
    </citation>
    <scope>NUCLEOTIDE SEQUENCE [LARGE SCALE GENOMIC DNA]</scope>
    <source>
        <strain evidence="8 9">DSM 19138</strain>
    </source>
</reference>
<keyword evidence="5" id="KW-1133">Transmembrane helix</keyword>
<comment type="subcellular location">
    <subcellularLocation>
        <location evidence="1">Membrane</location>
    </subcellularLocation>
</comment>
<comment type="caution">
    <text evidence="8">The sequence shown here is derived from an EMBL/GenBank/DDBJ whole genome shotgun (WGS) entry which is preliminary data.</text>
</comment>
<comment type="similarity">
    <text evidence="3">Belongs to the methyl-accepting chemotaxis (MCP) protein family.</text>
</comment>
<dbReference type="GO" id="GO:0006935">
    <property type="term" value="P:chemotaxis"/>
    <property type="evidence" value="ECO:0007669"/>
    <property type="project" value="UniProtKB-ARBA"/>
</dbReference>
<dbReference type="PROSITE" id="PS50885">
    <property type="entry name" value="HAMP"/>
    <property type="match status" value="1"/>
</dbReference>
<dbReference type="InterPro" id="IPR003660">
    <property type="entry name" value="HAMP_dom"/>
</dbReference>
<accession>A0A2T3NFY2</accession>
<evidence type="ECO:0000313" key="8">
    <source>
        <dbReference type="EMBL" id="PSW13488.1"/>
    </source>
</evidence>
<gene>
    <name evidence="8" type="ORF">C9J01_11695</name>
</gene>
<dbReference type="SUPFAM" id="SSF58104">
    <property type="entry name" value="Methyl-accepting chemotaxis protein (MCP) signaling domain"/>
    <property type="match status" value="1"/>
</dbReference>
<name>A0A2T3NFY2_9GAMM</name>
<proteinExistence type="inferred from homology"/>
<evidence type="ECO:0000313" key="9">
    <source>
        <dbReference type="Proteomes" id="UP000241346"/>
    </source>
</evidence>
<dbReference type="Proteomes" id="UP000241346">
    <property type="component" value="Unassembled WGS sequence"/>
</dbReference>
<dbReference type="SMART" id="SM00283">
    <property type="entry name" value="MA"/>
    <property type="match status" value="1"/>
</dbReference>
<keyword evidence="2 4" id="KW-0807">Transducer</keyword>
<dbReference type="GO" id="GO:0016020">
    <property type="term" value="C:membrane"/>
    <property type="evidence" value="ECO:0007669"/>
    <property type="project" value="UniProtKB-SubCell"/>
</dbReference>
<dbReference type="EMBL" id="PYMB01000003">
    <property type="protein sequence ID" value="PSW13488.1"/>
    <property type="molecule type" value="Genomic_DNA"/>
</dbReference>
<evidence type="ECO:0000256" key="5">
    <source>
        <dbReference type="SAM" id="Phobius"/>
    </source>
</evidence>
<evidence type="ECO:0000256" key="2">
    <source>
        <dbReference type="ARBA" id="ARBA00023224"/>
    </source>
</evidence>
<keyword evidence="5" id="KW-0472">Membrane</keyword>
<dbReference type="OrthoDB" id="9765776at2"/>
<keyword evidence="5" id="KW-0812">Transmembrane</keyword>
<feature type="domain" description="HAMP" evidence="7">
    <location>
        <begin position="351"/>
        <end position="403"/>
    </location>
</feature>
<dbReference type="Pfam" id="PF00015">
    <property type="entry name" value="MCPsignal"/>
    <property type="match status" value="1"/>
</dbReference>
<organism evidence="8 9">
    <name type="scientific">Photobacterium rosenbergii</name>
    <dbReference type="NCBI Taxonomy" id="294936"/>
    <lineage>
        <taxon>Bacteria</taxon>
        <taxon>Pseudomonadati</taxon>
        <taxon>Pseudomonadota</taxon>
        <taxon>Gammaproteobacteria</taxon>
        <taxon>Vibrionales</taxon>
        <taxon>Vibrionaceae</taxon>
        <taxon>Photobacterium</taxon>
    </lineage>
</organism>
<evidence type="ECO:0000256" key="1">
    <source>
        <dbReference type="ARBA" id="ARBA00004370"/>
    </source>
</evidence>
<evidence type="ECO:0000256" key="4">
    <source>
        <dbReference type="PROSITE-ProRule" id="PRU00284"/>
    </source>
</evidence>
<evidence type="ECO:0000259" key="6">
    <source>
        <dbReference type="PROSITE" id="PS50111"/>
    </source>
</evidence>
<dbReference type="Gene3D" id="1.10.287.950">
    <property type="entry name" value="Methyl-accepting chemotaxis protein"/>
    <property type="match status" value="1"/>
</dbReference>
<dbReference type="PANTHER" id="PTHR32089:SF120">
    <property type="entry name" value="METHYL-ACCEPTING CHEMOTAXIS PROTEIN TLPQ"/>
    <property type="match status" value="1"/>
</dbReference>
<feature type="domain" description="Methyl-accepting transducer" evidence="6">
    <location>
        <begin position="408"/>
        <end position="644"/>
    </location>
</feature>
<sequence length="682" mass="74174">MISMKNQLRGKTRLSIVASIQIVFMLLVATGGLLSYFGNNGLKNVAQEFEILSHQALPVTMNSSVIVRASLQSAQHLSEIINSSSIDELDRASQAFEAEQKTMAVAFGEMQRLADNNRLGWLTNDISILSAQAEQVGTTAAVLYQSQQDILINQNKIESDKAMMNYAVSSVRAEMSRVGTEVFANDLEGLNHVTNFVNHSLEMASHLMALMLERDLSKAEGIVRSLQSTNLSGMKYAWREMNRLDPSISDYTSVVVPFTMVTELFNDNGIIALQLQTLGLQEEQAVKVQDAQQQIGSMASQINTLTDGANRLVEQGETGVMQASENAMALFITFSIAGLVVAIIASVWISQSVKRSLQKIDRVVKATSNGDLTVKATQDAPKEFAVLAGLLNQSNLNNSQTLGQLVANSHQLSTAVETSQKAASQSRIAIKDQSDELTAIATAITQLEVSIKEIVASTYESEQEAKQANDMAQQGVDIIDESTSRLRQLDARFAVNETRMKELDSHVDKITEVVELISAIADNTNLLALNAAIEAARAGDQGRGFAVVADEVRKLASETNMQTASIRNTINELHKAAQDVNDAMVVSREEMTSSIDLSSEVQASIHQIKSMIASINDKVIAIAAATQQQENASIEVGHSVEQVSLKAQTNSRELKTLVEQAGMVSDVAHQQQDLLSKYRLQS</sequence>
<dbReference type="PROSITE" id="PS50111">
    <property type="entry name" value="CHEMOTAXIS_TRANSDUC_2"/>
    <property type="match status" value="1"/>
</dbReference>
<feature type="transmembrane region" description="Helical" evidence="5">
    <location>
        <begin position="327"/>
        <end position="349"/>
    </location>
</feature>
<evidence type="ECO:0000256" key="3">
    <source>
        <dbReference type="ARBA" id="ARBA00029447"/>
    </source>
</evidence>
<feature type="transmembrane region" description="Helical" evidence="5">
    <location>
        <begin position="12"/>
        <end position="37"/>
    </location>
</feature>
<protein>
    <submittedName>
        <fullName evidence="8">Methyl-accepting chemotaxis protein</fullName>
    </submittedName>
</protein>
<dbReference type="InterPro" id="IPR004089">
    <property type="entry name" value="MCPsignal_dom"/>
</dbReference>
<dbReference type="GO" id="GO:0007165">
    <property type="term" value="P:signal transduction"/>
    <property type="evidence" value="ECO:0007669"/>
    <property type="project" value="UniProtKB-KW"/>
</dbReference>